<dbReference type="RefSeq" id="WP_109682490.1">
    <property type="nucleotide sequence ID" value="NZ_QGGP01000004.1"/>
</dbReference>
<organism evidence="1 2">
    <name type="scientific">Xanthomarina spongicola</name>
    <dbReference type="NCBI Taxonomy" id="570520"/>
    <lineage>
        <taxon>Bacteria</taxon>
        <taxon>Pseudomonadati</taxon>
        <taxon>Bacteroidota</taxon>
        <taxon>Flavobacteriia</taxon>
        <taxon>Flavobacteriales</taxon>
        <taxon>Flavobacteriaceae</taxon>
        <taxon>Xanthomarina</taxon>
    </lineage>
</organism>
<sequence>MRIKTLHIITILSIVLVSCSSNDDENDTGLLIYPSYGSEIDVTINGLLFDAMEPFISPNGSYLFFNNLNDGINTKLYYATKVNDSTFNYVGELTGANQTTSPHLDAVADMDDNGNFYWTSTRNYPSELNNLFHGTFNAGNISDIGRVQGDFNMNTPGWLIMDHGISLDGQHLYFNNARFDDMNCQDPCETTLGIAQKENASTFNTLPNSASILQNINNENYIYYAPCISSDNLEFYYTRYLKGSITSNTVFEICVAVRPNSSSNFSVPQVLFSEIISSLVEAPTLTVDKTIMYYHQKTTGSHKIMMRYRSSL</sequence>
<dbReference type="Proteomes" id="UP000245430">
    <property type="component" value="Unassembled WGS sequence"/>
</dbReference>
<keyword evidence="2" id="KW-1185">Reference proteome</keyword>
<protein>
    <submittedName>
        <fullName evidence="1">WD40 repeat protein</fullName>
    </submittedName>
</protein>
<dbReference type="Pfam" id="PF07676">
    <property type="entry name" value="PD40"/>
    <property type="match status" value="1"/>
</dbReference>
<proteinExistence type="predicted"/>
<accession>A0A316DMA8</accession>
<comment type="caution">
    <text evidence="1">The sequence shown here is derived from an EMBL/GenBank/DDBJ whole genome shotgun (WGS) entry which is preliminary data.</text>
</comment>
<dbReference type="InterPro" id="IPR011659">
    <property type="entry name" value="WD40"/>
</dbReference>
<gene>
    <name evidence="1" type="ORF">LX78_01989</name>
</gene>
<dbReference type="PROSITE" id="PS51257">
    <property type="entry name" value="PROKAR_LIPOPROTEIN"/>
    <property type="match status" value="1"/>
</dbReference>
<name>A0A316DMA8_9FLAO</name>
<evidence type="ECO:0000313" key="1">
    <source>
        <dbReference type="EMBL" id="PWK18682.1"/>
    </source>
</evidence>
<dbReference type="OrthoDB" id="1411638at2"/>
<reference evidence="1 2" key="1">
    <citation type="submission" date="2018-05" db="EMBL/GenBank/DDBJ databases">
        <title>Genomic Encyclopedia of Archaeal and Bacterial Type Strains, Phase II (KMG-II): from individual species to whole genera.</title>
        <authorList>
            <person name="Goeker M."/>
        </authorList>
    </citation>
    <scope>NUCLEOTIDE SEQUENCE [LARGE SCALE GENOMIC DNA]</scope>
    <source>
        <strain evidence="1 2">DSM 22637</strain>
    </source>
</reference>
<dbReference type="AlphaFoldDB" id="A0A316DMA8"/>
<dbReference type="EMBL" id="QGGP01000004">
    <property type="protein sequence ID" value="PWK18682.1"/>
    <property type="molecule type" value="Genomic_DNA"/>
</dbReference>
<evidence type="ECO:0000313" key="2">
    <source>
        <dbReference type="Proteomes" id="UP000245430"/>
    </source>
</evidence>